<keyword evidence="5" id="KW-0812">Transmembrane</keyword>
<protein>
    <submittedName>
        <fullName evidence="7">TlpA family protein disulfide reductase</fullName>
    </submittedName>
</protein>
<evidence type="ECO:0000256" key="3">
    <source>
        <dbReference type="ARBA" id="ARBA00023157"/>
    </source>
</evidence>
<dbReference type="InterPro" id="IPR013740">
    <property type="entry name" value="Redoxin"/>
</dbReference>
<dbReference type="CDD" id="cd02966">
    <property type="entry name" value="TlpA_like_family"/>
    <property type="match status" value="1"/>
</dbReference>
<dbReference type="InterPro" id="IPR017937">
    <property type="entry name" value="Thioredoxin_CS"/>
</dbReference>
<evidence type="ECO:0000256" key="2">
    <source>
        <dbReference type="ARBA" id="ARBA00022748"/>
    </source>
</evidence>
<comment type="subcellular location">
    <subcellularLocation>
        <location evidence="1">Cell envelope</location>
    </subcellularLocation>
</comment>
<proteinExistence type="predicted"/>
<keyword evidence="2" id="KW-0201">Cytochrome c-type biogenesis</keyword>
<feature type="domain" description="Thioredoxin" evidence="6">
    <location>
        <begin position="59"/>
        <end position="200"/>
    </location>
</feature>
<evidence type="ECO:0000256" key="5">
    <source>
        <dbReference type="SAM" id="Phobius"/>
    </source>
</evidence>
<dbReference type="PROSITE" id="PS00194">
    <property type="entry name" value="THIOREDOXIN_1"/>
    <property type="match status" value="1"/>
</dbReference>
<feature type="transmembrane region" description="Helical" evidence="5">
    <location>
        <begin position="12"/>
        <end position="29"/>
    </location>
</feature>
<evidence type="ECO:0000259" key="6">
    <source>
        <dbReference type="PROSITE" id="PS51352"/>
    </source>
</evidence>
<accession>A0ABW2J7A8</accession>
<dbReference type="Proteomes" id="UP001596379">
    <property type="component" value="Unassembled WGS sequence"/>
</dbReference>
<keyword evidence="8" id="KW-1185">Reference proteome</keyword>
<name>A0ABW2J7A8_9BURK</name>
<keyword evidence="5" id="KW-0472">Membrane</keyword>
<organism evidence="7 8">
    <name type="scientific">Herminiimonas aquatilis</name>
    <dbReference type="NCBI Taxonomy" id="345342"/>
    <lineage>
        <taxon>Bacteria</taxon>
        <taxon>Pseudomonadati</taxon>
        <taxon>Pseudomonadota</taxon>
        <taxon>Betaproteobacteria</taxon>
        <taxon>Burkholderiales</taxon>
        <taxon>Oxalobacteraceae</taxon>
        <taxon>Herminiimonas</taxon>
    </lineage>
</organism>
<evidence type="ECO:0000313" key="8">
    <source>
        <dbReference type="Proteomes" id="UP001596379"/>
    </source>
</evidence>
<keyword evidence="4" id="KW-0676">Redox-active center</keyword>
<dbReference type="EMBL" id="JBHTCC010000002">
    <property type="protein sequence ID" value="MFC7298993.1"/>
    <property type="molecule type" value="Genomic_DNA"/>
</dbReference>
<evidence type="ECO:0000256" key="1">
    <source>
        <dbReference type="ARBA" id="ARBA00004196"/>
    </source>
</evidence>
<evidence type="ECO:0000313" key="7">
    <source>
        <dbReference type="EMBL" id="MFC7298993.1"/>
    </source>
</evidence>
<reference evidence="8" key="1">
    <citation type="journal article" date="2019" name="Int. J. Syst. Evol. Microbiol.">
        <title>The Global Catalogue of Microorganisms (GCM) 10K type strain sequencing project: providing services to taxonomists for standard genome sequencing and annotation.</title>
        <authorList>
            <consortium name="The Broad Institute Genomics Platform"/>
            <consortium name="The Broad Institute Genome Sequencing Center for Infectious Disease"/>
            <person name="Wu L."/>
            <person name="Ma J."/>
        </authorList>
    </citation>
    <scope>NUCLEOTIDE SEQUENCE [LARGE SCALE GENOMIC DNA]</scope>
    <source>
        <strain evidence="8">CCUG 36956</strain>
    </source>
</reference>
<dbReference type="RefSeq" id="WP_382234611.1">
    <property type="nucleotide sequence ID" value="NZ_JBHTCC010000002.1"/>
</dbReference>
<dbReference type="PANTHER" id="PTHR42852:SF6">
    <property type="entry name" value="THIOL:DISULFIDE INTERCHANGE PROTEIN DSBE"/>
    <property type="match status" value="1"/>
</dbReference>
<keyword evidence="3" id="KW-1015">Disulfide bond</keyword>
<dbReference type="InterPro" id="IPR036249">
    <property type="entry name" value="Thioredoxin-like_sf"/>
</dbReference>
<dbReference type="SUPFAM" id="SSF52833">
    <property type="entry name" value="Thioredoxin-like"/>
    <property type="match status" value="1"/>
</dbReference>
<dbReference type="Pfam" id="PF08534">
    <property type="entry name" value="Redoxin"/>
    <property type="match status" value="1"/>
</dbReference>
<gene>
    <name evidence="7" type="ORF">ACFQO0_11170</name>
</gene>
<dbReference type="InterPro" id="IPR050553">
    <property type="entry name" value="Thioredoxin_ResA/DsbE_sf"/>
</dbReference>
<dbReference type="PROSITE" id="PS51352">
    <property type="entry name" value="THIOREDOXIN_2"/>
    <property type="match status" value="1"/>
</dbReference>
<dbReference type="InterPro" id="IPR013766">
    <property type="entry name" value="Thioredoxin_domain"/>
</dbReference>
<dbReference type="PANTHER" id="PTHR42852">
    <property type="entry name" value="THIOL:DISULFIDE INTERCHANGE PROTEIN DSBE"/>
    <property type="match status" value="1"/>
</dbReference>
<evidence type="ECO:0000256" key="4">
    <source>
        <dbReference type="ARBA" id="ARBA00023284"/>
    </source>
</evidence>
<sequence>MKIQKPSATRMLFITVVCASILIGVYVGLRDYGETGADVTGASGSSVTIDIGGQRFVRWDEPRPLPALSFQDQDGKTVSLENFYGRVVLLNVWATWCPPCRKEMPSLDRLNAKRGGQDFEVVALSIDHDPSAVLPFYREIGIKTLRGYFDSNARASAALGAFAVPATLLIDKSGREIGRALGPAEWDSAAVETLIEQALSSPFNND</sequence>
<dbReference type="Gene3D" id="3.40.30.10">
    <property type="entry name" value="Glutaredoxin"/>
    <property type="match status" value="1"/>
</dbReference>
<keyword evidence="5" id="KW-1133">Transmembrane helix</keyword>
<comment type="caution">
    <text evidence="7">The sequence shown here is derived from an EMBL/GenBank/DDBJ whole genome shotgun (WGS) entry which is preliminary data.</text>
</comment>